<dbReference type="PANTHER" id="PTHR35450:SF2">
    <property type="entry name" value="REVERSE TRANSCRIPTASE DOMAIN-CONTAINING PROTEIN"/>
    <property type="match status" value="1"/>
</dbReference>
<comment type="caution">
    <text evidence="1">The sequence shown here is derived from an EMBL/GenBank/DDBJ whole genome shotgun (WGS) entry which is preliminary data.</text>
</comment>
<evidence type="ECO:0000313" key="2">
    <source>
        <dbReference type="Proteomes" id="UP000740883"/>
    </source>
</evidence>
<reference evidence="1 2" key="1">
    <citation type="journal article" date="2020" name="Genome Biol. Evol.">
        <title>Comparative genomics of strictly vertically transmitted, feminizing microsporidia endosymbionts of amphipod crustaceans.</title>
        <authorList>
            <person name="Cormier A."/>
            <person name="Chebbi M.A."/>
            <person name="Giraud I."/>
            <person name="Wattier R."/>
            <person name="Teixeira M."/>
            <person name="Gilbert C."/>
            <person name="Rigaud T."/>
            <person name="Cordaux R."/>
        </authorList>
    </citation>
    <scope>NUCLEOTIDE SEQUENCE [LARGE SCALE GENOMIC DNA]</scope>
    <source>
        <strain evidence="1 2">Ou3-Ou53</strain>
    </source>
</reference>
<name>A0A9P6GY88_9MICR</name>
<evidence type="ECO:0000313" key="1">
    <source>
        <dbReference type="EMBL" id="KAF9761857.1"/>
    </source>
</evidence>
<sequence>KVSMKDSSIWLKHGNIPAKREGALCFLQDRNIFLGESNKCFHCGDATKTADHLASKCEKMLGNDYTRRHNEVLKCIYLLLCNKYGLKSMKKLRNHSVQEITSNKYVEIRVDTFVKTDIKVKHNRPDLIVIDKRGKDILIVEVGITSFDNLQQVETEKLRK</sequence>
<accession>A0A9P6GY88</accession>
<dbReference type="PANTHER" id="PTHR35450">
    <property type="entry name" value="REVERSE TRANSCRIPTASE DOMAIN-CONTAINING PROTEIN"/>
    <property type="match status" value="1"/>
</dbReference>
<gene>
    <name evidence="1" type="ORF">NGRA_2372</name>
</gene>
<dbReference type="Proteomes" id="UP000740883">
    <property type="component" value="Unassembled WGS sequence"/>
</dbReference>
<dbReference type="EMBL" id="SBJO01000252">
    <property type="protein sequence ID" value="KAF9761857.1"/>
    <property type="molecule type" value="Genomic_DNA"/>
</dbReference>
<feature type="non-terminal residue" evidence="1">
    <location>
        <position position="1"/>
    </location>
</feature>
<keyword evidence="2" id="KW-1185">Reference proteome</keyword>
<dbReference type="AlphaFoldDB" id="A0A9P6GY88"/>
<dbReference type="OrthoDB" id="2191799at2759"/>
<proteinExistence type="predicted"/>
<evidence type="ECO:0008006" key="3">
    <source>
        <dbReference type="Google" id="ProtNLM"/>
    </source>
</evidence>
<protein>
    <recommendedName>
        <fullName evidence="3">Reverse transcriptase</fullName>
    </recommendedName>
</protein>
<organism evidence="1 2">
    <name type="scientific">Nosema granulosis</name>
    <dbReference type="NCBI Taxonomy" id="83296"/>
    <lineage>
        <taxon>Eukaryota</taxon>
        <taxon>Fungi</taxon>
        <taxon>Fungi incertae sedis</taxon>
        <taxon>Microsporidia</taxon>
        <taxon>Nosematidae</taxon>
        <taxon>Nosema</taxon>
    </lineage>
</organism>